<evidence type="ECO:0000313" key="1">
    <source>
        <dbReference type="EMBL" id="WFD21813.1"/>
    </source>
</evidence>
<keyword evidence="1" id="KW-0808">Transferase</keyword>
<evidence type="ECO:0000313" key="2">
    <source>
        <dbReference type="Proteomes" id="UP001214415"/>
    </source>
</evidence>
<accession>A0AAF0ECF2</accession>
<dbReference type="AlphaFoldDB" id="A0AAF0ECF2"/>
<dbReference type="EC" id="2.7.1.31" evidence="1"/>
<proteinExistence type="predicted"/>
<dbReference type="Gene3D" id="3.40.50.300">
    <property type="entry name" value="P-loop containing nucleotide triphosphate hydrolases"/>
    <property type="match status" value="1"/>
</dbReference>
<dbReference type="InterPro" id="IPR027417">
    <property type="entry name" value="P-loop_NTPase"/>
</dbReference>
<dbReference type="GO" id="GO:0008887">
    <property type="term" value="F:glycerate kinase activity"/>
    <property type="evidence" value="ECO:0007669"/>
    <property type="project" value="UniProtKB-EC"/>
</dbReference>
<dbReference type="Proteomes" id="UP001214415">
    <property type="component" value="Chromosome 1"/>
</dbReference>
<keyword evidence="2" id="KW-1185">Reference proteome</keyword>
<dbReference type="EMBL" id="CP119900">
    <property type="protein sequence ID" value="WFD21813.1"/>
    <property type="molecule type" value="Genomic_DNA"/>
</dbReference>
<reference evidence="1" key="1">
    <citation type="submission" date="2023-03" db="EMBL/GenBank/DDBJ databases">
        <title>Mating type loci evolution in Malassezia.</title>
        <authorList>
            <person name="Coelho M.A."/>
        </authorList>
    </citation>
    <scope>NUCLEOTIDE SEQUENCE</scope>
    <source>
        <strain evidence="1">CBS 12830</strain>
    </source>
</reference>
<organism evidence="1 2">
    <name type="scientific">Malassezia equina</name>
    <dbReference type="NCBI Taxonomy" id="1381935"/>
    <lineage>
        <taxon>Eukaryota</taxon>
        <taxon>Fungi</taxon>
        <taxon>Dikarya</taxon>
        <taxon>Basidiomycota</taxon>
        <taxon>Ustilaginomycotina</taxon>
        <taxon>Malasseziomycetes</taxon>
        <taxon>Malasseziales</taxon>
        <taxon>Malasseziaceae</taxon>
        <taxon>Malassezia</taxon>
    </lineage>
</organism>
<name>A0AAF0ECF2_9BASI</name>
<sequence>MATRSKEDWLEDFVRRAWQAHRDQCATQPRPLILCEALTLGKSYTCARVAEQLAHNAPSLRVAVVSLDGTYAFRNMASDLYLPHAALRVLAAAHPHFSLLRGRGQPGTHDVALGTQILHALHRNERVSVPVYDKSAHGGEGDRAPALRALPYPLDVVLFEGWCLGFRSRTRDDLAQAMAHAPPGASYASCSIDELAWISAELHRWEMQWYPLLDAFVQFLPQVEGLASPWSLVYPWRLEAEHAMKARNGGHGMSDEQVWAFVQRYLPSYELFSQDMRTAPDWIKPCLCLVIMADRRARCGSMVHV</sequence>
<gene>
    <name evidence="1" type="ORF">MEQU1_000469</name>
</gene>
<dbReference type="SUPFAM" id="SSF52540">
    <property type="entry name" value="P-loop containing nucleoside triphosphate hydrolases"/>
    <property type="match status" value="1"/>
</dbReference>
<protein>
    <submittedName>
        <fullName evidence="1">Glycerate 3-kinase</fullName>
        <ecNumber evidence="1">2.7.1.31</ecNumber>
    </submittedName>
</protein>